<evidence type="ECO:0000256" key="1">
    <source>
        <dbReference type="SAM" id="Phobius"/>
    </source>
</evidence>
<feature type="transmembrane region" description="Helical" evidence="1">
    <location>
        <begin position="118"/>
        <end position="142"/>
    </location>
</feature>
<proteinExistence type="predicted"/>
<keyword evidence="1" id="KW-0472">Membrane</keyword>
<dbReference type="RefSeq" id="WP_019381955.1">
    <property type="nucleotide sequence ID" value="NZ_CP015506.1"/>
</dbReference>
<feature type="transmembrane region" description="Helical" evidence="1">
    <location>
        <begin position="36"/>
        <end position="58"/>
    </location>
</feature>
<name>A0A160MAV2_9BACI</name>
<evidence type="ECO:0000313" key="2">
    <source>
        <dbReference type="EMBL" id="AND39633.1"/>
    </source>
</evidence>
<reference evidence="2" key="1">
    <citation type="submission" date="2016-04" db="EMBL/GenBank/DDBJ databases">
        <title>Complete genome sequence of Bacillus oceanisediminis strain 2691.</title>
        <authorList>
            <person name="Jeong H."/>
            <person name="Kim H.J."/>
            <person name="Lee D.-W."/>
        </authorList>
    </citation>
    <scope>NUCLEOTIDE SEQUENCE [LARGE SCALE GENOMIC DNA]</scope>
    <source>
        <strain evidence="2">2691</strain>
    </source>
</reference>
<dbReference type="KEGG" id="bon:A361_10950"/>
<keyword evidence="1" id="KW-0812">Transmembrane</keyword>
<accession>A0A160MAV2</accession>
<organism evidence="2">
    <name type="scientific">Cytobacillus oceanisediminis 2691</name>
    <dbReference type="NCBI Taxonomy" id="1196031"/>
    <lineage>
        <taxon>Bacteria</taxon>
        <taxon>Bacillati</taxon>
        <taxon>Bacillota</taxon>
        <taxon>Bacilli</taxon>
        <taxon>Bacillales</taxon>
        <taxon>Bacillaceae</taxon>
        <taxon>Cytobacillus</taxon>
    </lineage>
</organism>
<keyword evidence="1" id="KW-1133">Transmembrane helix</keyword>
<gene>
    <name evidence="2" type="ORF">A361_10950</name>
</gene>
<feature type="transmembrane region" description="Helical" evidence="1">
    <location>
        <begin position="91"/>
        <end position="112"/>
    </location>
</feature>
<sequence length="208" mass="24028">MFDFIKSVAEKLLDYDTNITDYEKMENKYKINRKKLILIAFSLLVLISFNSAISFFLTHDFAGFHGHFTVGTLLVLLVAVFIFRQNHIQKVAMFIGYIILPVFISISLIKVYYEGFNIINLCVSIFLISFMLLMYSSAYMFVRDKFTMGEPVELTFIIADKDPLKAKLISITKSGDYIIKIDGEEDQEILLIKDHILQIIYKKASEQS</sequence>
<dbReference type="AlphaFoldDB" id="A0A160MAV2"/>
<feature type="transmembrane region" description="Helical" evidence="1">
    <location>
        <begin position="64"/>
        <end position="84"/>
    </location>
</feature>
<dbReference type="Proteomes" id="UP000077856">
    <property type="component" value="Chromosome"/>
</dbReference>
<dbReference type="STRING" id="1196031.A361_10950"/>
<protein>
    <submittedName>
        <fullName evidence="2">Uncharacterized protein</fullName>
    </submittedName>
</protein>
<dbReference type="EMBL" id="CP015506">
    <property type="protein sequence ID" value="AND39633.1"/>
    <property type="molecule type" value="Genomic_DNA"/>
</dbReference>